<reference evidence="1 2" key="1">
    <citation type="submission" date="2024-09" db="EMBL/GenBank/DDBJ databases">
        <authorList>
            <person name="Sun Q."/>
            <person name="Mori K."/>
        </authorList>
    </citation>
    <scope>NUCLEOTIDE SEQUENCE [LARGE SCALE GENOMIC DNA]</scope>
    <source>
        <strain evidence="1 2">TBRC 3947</strain>
    </source>
</reference>
<gene>
    <name evidence="1" type="ORF">ACFFIA_34725</name>
</gene>
<keyword evidence="2" id="KW-1185">Reference proteome</keyword>
<evidence type="ECO:0000313" key="1">
    <source>
        <dbReference type="EMBL" id="MFC0532788.1"/>
    </source>
</evidence>
<comment type="caution">
    <text evidence="1">The sequence shown here is derived from an EMBL/GenBank/DDBJ whole genome shotgun (WGS) entry which is preliminary data.</text>
</comment>
<organism evidence="1 2">
    <name type="scientific">Phytohabitans kaempferiae</name>
    <dbReference type="NCBI Taxonomy" id="1620943"/>
    <lineage>
        <taxon>Bacteria</taxon>
        <taxon>Bacillati</taxon>
        <taxon>Actinomycetota</taxon>
        <taxon>Actinomycetes</taxon>
        <taxon>Micromonosporales</taxon>
        <taxon>Micromonosporaceae</taxon>
    </lineage>
</organism>
<dbReference type="RefSeq" id="WP_377259518.1">
    <property type="nucleotide sequence ID" value="NZ_JBHLUH010000075.1"/>
</dbReference>
<evidence type="ECO:0000313" key="2">
    <source>
        <dbReference type="Proteomes" id="UP001589867"/>
    </source>
</evidence>
<dbReference type="EMBL" id="JBHLUH010000075">
    <property type="protein sequence ID" value="MFC0532788.1"/>
    <property type="molecule type" value="Genomic_DNA"/>
</dbReference>
<sequence length="88" mass="9300">MSLAARRPLAPEAMTALPAPVAVRGPADLALTPDGVLRTLRDEHGVGDAELAYLAYELTAGWPALVHLAAVWVWSAAEIAVAQLFLLE</sequence>
<accession>A0ABV6MEI8</accession>
<proteinExistence type="predicted"/>
<name>A0ABV6MEI8_9ACTN</name>
<dbReference type="Proteomes" id="UP001589867">
    <property type="component" value="Unassembled WGS sequence"/>
</dbReference>
<protein>
    <submittedName>
        <fullName evidence="1">Uncharacterized protein</fullName>
    </submittedName>
</protein>